<dbReference type="AlphaFoldDB" id="A0A1R2AXT2"/>
<feature type="region of interest" description="Disordered" evidence="1">
    <location>
        <begin position="663"/>
        <end position="685"/>
    </location>
</feature>
<reference evidence="2 3" key="1">
    <citation type="submission" date="2016-11" db="EMBL/GenBank/DDBJ databases">
        <title>The macronuclear genome of Stentor coeruleus: a giant cell with tiny introns.</title>
        <authorList>
            <person name="Slabodnick M."/>
            <person name="Ruby J.G."/>
            <person name="Reiff S.B."/>
            <person name="Swart E.C."/>
            <person name="Gosai S."/>
            <person name="Prabakaran S."/>
            <person name="Witkowska E."/>
            <person name="Larue G.E."/>
            <person name="Fisher S."/>
            <person name="Freeman R.M."/>
            <person name="Gunawardena J."/>
            <person name="Chu W."/>
            <person name="Stover N.A."/>
            <person name="Gregory B.D."/>
            <person name="Nowacki M."/>
            <person name="Derisi J."/>
            <person name="Roy S.W."/>
            <person name="Marshall W.F."/>
            <person name="Sood P."/>
        </authorList>
    </citation>
    <scope>NUCLEOTIDE SEQUENCE [LARGE SCALE GENOMIC DNA]</scope>
    <source>
        <strain evidence="2">WM001</strain>
    </source>
</reference>
<gene>
    <name evidence="2" type="ORF">SteCoe_33000</name>
</gene>
<accession>A0A1R2AXT2</accession>
<dbReference type="EMBL" id="MPUH01001214">
    <property type="protein sequence ID" value="OMJ69302.1"/>
    <property type="molecule type" value="Genomic_DNA"/>
</dbReference>
<comment type="caution">
    <text evidence="2">The sequence shown here is derived from an EMBL/GenBank/DDBJ whole genome shotgun (WGS) entry which is preliminary data.</text>
</comment>
<sequence length="887" mass="100212">MFFEARIVRQKIELKNHPDYCEASACDNPNYSFFGLLGLGLLEILLRSHSCPQFTCDLYNAIQENIINVDDIILSKGLDKERKIFCQLVDLMNYNVYPRSQLAVWLNCYMIENRDFAVTSMITIIQLIIYRLCKNESFKEEILNLSSPIPKPSFEKIIKIICENFPIHIKIVSEDIKVHFRLGTNTFPVITFYQNNNSLYLLYNKQVADFDEGPDIQVNLLVEPFVEKHTKILDKPKPNPQKNAFKLENIGEGPFIINDEQLVDCTSILPPGPKTYIPEAIKMTENLENNESGRKSPINKIISPENAFKIEQKYRPSSPFESMKNHINKGPEIQSLKNVNPNATPISTYIKENPSENTLQEVCFTPQVYAQPKLNPTPPLPFADPASKGPENMSNPSNSNFPPSNLITAKNDFTPKVNNQIIPDDKNKEIPAKAQVENPPKPNLFSKPPEQYLQVSHQIKLPEPYPQVSHQNKPPESYPQFPHQNKPFPNAPIPTIPNIIPVKDDKVQIPTIPNIIPVKDDKVQVPNPGDSSKLVPKIPTPTPITHSTVPIVTHCPPPVPQSKIIENPLSPALPKFNQPDEKKFPNLYPHVQQVPYPNAGYKPNSYSPMPPQSESELIKKELNQNPASFGQGNPDQHSKFVYVSPNQEIIRQKTPDTFIQKFPDTSNFSNVPPIPNTRNDKSPLKLLESNLTPPKIPESDINKGFMPSGNLNISSPPEIHRSDVNKGYVPPGSFNIPTLPGRVDYSGKPPLPEYATRPRFDKKLLEIVGVMSEIIISEKSDNKNMFEKITKIMDGDSELENIESLISLKNFKKLKMNMMMTGKIKCGICQLEKDRDDFSITTCGENNCKCCSKCRTVDIIKGCPCCCRTYSEYEIDLLNVAKMSLVK</sequence>
<feature type="region of interest" description="Disordered" evidence="1">
    <location>
        <begin position="374"/>
        <end position="398"/>
    </location>
</feature>
<evidence type="ECO:0000313" key="2">
    <source>
        <dbReference type="EMBL" id="OMJ69302.1"/>
    </source>
</evidence>
<protein>
    <submittedName>
        <fullName evidence="2">Uncharacterized protein</fullName>
    </submittedName>
</protein>
<proteinExistence type="predicted"/>
<evidence type="ECO:0000256" key="1">
    <source>
        <dbReference type="SAM" id="MobiDB-lite"/>
    </source>
</evidence>
<name>A0A1R2AXT2_9CILI</name>
<organism evidence="2 3">
    <name type="scientific">Stentor coeruleus</name>
    <dbReference type="NCBI Taxonomy" id="5963"/>
    <lineage>
        <taxon>Eukaryota</taxon>
        <taxon>Sar</taxon>
        <taxon>Alveolata</taxon>
        <taxon>Ciliophora</taxon>
        <taxon>Postciliodesmatophora</taxon>
        <taxon>Heterotrichea</taxon>
        <taxon>Heterotrichida</taxon>
        <taxon>Stentoridae</taxon>
        <taxon>Stentor</taxon>
    </lineage>
</organism>
<evidence type="ECO:0000313" key="3">
    <source>
        <dbReference type="Proteomes" id="UP000187209"/>
    </source>
</evidence>
<feature type="region of interest" description="Disordered" evidence="1">
    <location>
        <begin position="520"/>
        <end position="542"/>
    </location>
</feature>
<dbReference type="Proteomes" id="UP000187209">
    <property type="component" value="Unassembled WGS sequence"/>
</dbReference>
<keyword evidence="3" id="KW-1185">Reference proteome</keyword>